<gene>
    <name evidence="1" type="ORF">FWILDA_LOCUS9383</name>
</gene>
<sequence>KRPKGIKLEWKKDDYGKRDLKDFVQNAKFIYPLKIIGMR</sequence>
<reference evidence="1" key="1">
    <citation type="submission" date="2022-08" db="EMBL/GenBank/DDBJ databases">
        <authorList>
            <person name="Kallberg Y."/>
            <person name="Tangrot J."/>
            <person name="Rosling A."/>
        </authorList>
    </citation>
    <scope>NUCLEOTIDE SEQUENCE</scope>
    <source>
        <strain evidence="1">Wild A</strain>
    </source>
</reference>
<feature type="non-terminal residue" evidence="1">
    <location>
        <position position="1"/>
    </location>
</feature>
<protein>
    <submittedName>
        <fullName evidence="1">12289_t:CDS:1</fullName>
    </submittedName>
</protein>
<proteinExistence type="predicted"/>
<dbReference type="AlphaFoldDB" id="A0A9W4SSK1"/>
<evidence type="ECO:0000313" key="1">
    <source>
        <dbReference type="EMBL" id="CAI2180033.1"/>
    </source>
</evidence>
<comment type="caution">
    <text evidence="1">The sequence shown here is derived from an EMBL/GenBank/DDBJ whole genome shotgun (WGS) entry which is preliminary data.</text>
</comment>
<name>A0A9W4SSK1_9GLOM</name>
<organism evidence="1 2">
    <name type="scientific">Funneliformis geosporum</name>
    <dbReference type="NCBI Taxonomy" id="1117311"/>
    <lineage>
        <taxon>Eukaryota</taxon>
        <taxon>Fungi</taxon>
        <taxon>Fungi incertae sedis</taxon>
        <taxon>Mucoromycota</taxon>
        <taxon>Glomeromycotina</taxon>
        <taxon>Glomeromycetes</taxon>
        <taxon>Glomerales</taxon>
        <taxon>Glomeraceae</taxon>
        <taxon>Funneliformis</taxon>
    </lineage>
</organism>
<dbReference type="EMBL" id="CAMKVN010002196">
    <property type="protein sequence ID" value="CAI2180033.1"/>
    <property type="molecule type" value="Genomic_DNA"/>
</dbReference>
<accession>A0A9W4SSK1</accession>
<dbReference type="Proteomes" id="UP001153678">
    <property type="component" value="Unassembled WGS sequence"/>
</dbReference>
<keyword evidence="2" id="KW-1185">Reference proteome</keyword>
<evidence type="ECO:0000313" key="2">
    <source>
        <dbReference type="Proteomes" id="UP001153678"/>
    </source>
</evidence>